<evidence type="ECO:0000313" key="2">
    <source>
        <dbReference type="EMBL" id="ERK38501.1"/>
    </source>
</evidence>
<keyword evidence="1" id="KW-1133">Transmembrane helix</keyword>
<dbReference type="Pfam" id="PF02592">
    <property type="entry name" value="Vut_1"/>
    <property type="match status" value="1"/>
</dbReference>
<dbReference type="EMBL" id="AWEY01000038">
    <property type="protein sequence ID" value="ERK38501.1"/>
    <property type="molecule type" value="Genomic_DNA"/>
</dbReference>
<dbReference type="Proteomes" id="UP000016648">
    <property type="component" value="Unassembled WGS sequence"/>
</dbReference>
<keyword evidence="1" id="KW-1003">Cell membrane</keyword>
<organism evidence="2 3">
    <name type="scientific">Segatella baroniae F0067</name>
    <dbReference type="NCBI Taxonomy" id="1115809"/>
    <lineage>
        <taxon>Bacteria</taxon>
        <taxon>Pseudomonadati</taxon>
        <taxon>Bacteroidota</taxon>
        <taxon>Bacteroidia</taxon>
        <taxon>Bacteroidales</taxon>
        <taxon>Prevotellaceae</taxon>
        <taxon>Segatella</taxon>
    </lineage>
</organism>
<dbReference type="HAMAP" id="MF_02088">
    <property type="entry name" value="Q_prec_transport"/>
    <property type="match status" value="1"/>
</dbReference>
<evidence type="ECO:0000313" key="3">
    <source>
        <dbReference type="Proteomes" id="UP000016648"/>
    </source>
</evidence>
<dbReference type="PATRIC" id="fig|1115809.3.peg.2247"/>
<feature type="transmembrane region" description="Helical" evidence="1">
    <location>
        <begin position="118"/>
        <end position="141"/>
    </location>
</feature>
<feature type="transmembrane region" description="Helical" evidence="1">
    <location>
        <begin position="20"/>
        <end position="38"/>
    </location>
</feature>
<feature type="transmembrane region" description="Helical" evidence="1">
    <location>
        <begin position="84"/>
        <end position="106"/>
    </location>
</feature>
<dbReference type="GO" id="GO:0022857">
    <property type="term" value="F:transmembrane transporter activity"/>
    <property type="evidence" value="ECO:0007669"/>
    <property type="project" value="UniProtKB-UniRule"/>
</dbReference>
<dbReference type="InterPro" id="IPR003744">
    <property type="entry name" value="YhhQ"/>
</dbReference>
<comment type="subcellular location">
    <subcellularLocation>
        <location evidence="1">Cell membrane</location>
        <topology evidence="1">Multi-pass membrane protein</topology>
    </subcellularLocation>
</comment>
<keyword evidence="3" id="KW-1185">Reference proteome</keyword>
<feature type="transmembrane region" description="Helical" evidence="1">
    <location>
        <begin position="189"/>
        <end position="209"/>
    </location>
</feature>
<keyword evidence="1" id="KW-0472">Membrane</keyword>
<protein>
    <recommendedName>
        <fullName evidence="1">Probable queuosine precursor transporter</fullName>
        <shortName evidence="1">Q precursor transporter</shortName>
    </recommendedName>
</protein>
<sequence length="238" mass="26274">MTNLFKNKKMKQKTQSVSVLFMLFSILFCVCLIAANLLETKQIAAGPISLTGGLIVFPVSYIINDCVCEVWGYRKARLLIWTGFAMNFFFVIVGAICDAIPGAPYWTNEAGFHAIFGLAPRIAAASFIAFLFGSFINAYVMSKMKLRDGKRRFSARAILSTIFGESADSIIFFPLALGGVVPMEALPGMMVGQVILKTLYEVVALPVTIRVVKALKRHEGEDVYDEGISYNVLKVFQL</sequence>
<dbReference type="PANTHER" id="PTHR34300">
    <property type="entry name" value="QUEUOSINE PRECURSOR TRANSPORTER-RELATED"/>
    <property type="match status" value="1"/>
</dbReference>
<evidence type="ECO:0000256" key="1">
    <source>
        <dbReference type="HAMAP-Rule" id="MF_02088"/>
    </source>
</evidence>
<proteinExistence type="inferred from homology"/>
<dbReference type="NCBIfam" id="TIGR00697">
    <property type="entry name" value="queuosine precursor transporter"/>
    <property type="match status" value="1"/>
</dbReference>
<comment type="caution">
    <text evidence="2">The sequence shown here is derived from an EMBL/GenBank/DDBJ whole genome shotgun (WGS) entry which is preliminary data.</text>
</comment>
<name>U2P2W3_9BACT</name>
<gene>
    <name evidence="2" type="ORF">HMPREF9135_1475</name>
</gene>
<keyword evidence="1" id="KW-0812">Transmembrane</keyword>
<keyword evidence="1" id="KW-0813">Transport</keyword>
<feature type="transmembrane region" description="Helical" evidence="1">
    <location>
        <begin position="153"/>
        <end position="177"/>
    </location>
</feature>
<reference evidence="2 3" key="1">
    <citation type="submission" date="2013-08" db="EMBL/GenBank/DDBJ databases">
        <authorList>
            <person name="Durkin A.S."/>
            <person name="Haft D.R."/>
            <person name="McCorrison J."/>
            <person name="Torralba M."/>
            <person name="Gillis M."/>
            <person name="Haft D.H."/>
            <person name="Methe B."/>
            <person name="Sutton G."/>
            <person name="Nelson K.E."/>
        </authorList>
    </citation>
    <scope>NUCLEOTIDE SEQUENCE [LARGE SCALE GENOMIC DNA]</scope>
    <source>
        <strain evidence="2 3">F0067</strain>
    </source>
</reference>
<feature type="transmembrane region" description="Helical" evidence="1">
    <location>
        <begin position="44"/>
        <end position="63"/>
    </location>
</feature>
<dbReference type="PANTHER" id="PTHR34300:SF2">
    <property type="entry name" value="QUEUOSINE PRECURSOR TRANSPORTER-RELATED"/>
    <property type="match status" value="1"/>
</dbReference>
<dbReference type="AlphaFoldDB" id="U2P2W3"/>
<dbReference type="GO" id="GO:0005886">
    <property type="term" value="C:plasma membrane"/>
    <property type="evidence" value="ECO:0007669"/>
    <property type="project" value="UniProtKB-SubCell"/>
</dbReference>
<accession>U2P2W3</accession>
<comment type="similarity">
    <text evidence="1">Belongs to the vitamin uptake transporter (VUT/ECF) (TC 2.A.88) family. Q precursor transporter subfamily.</text>
</comment>
<comment type="function">
    <text evidence="1">Involved in the import of queuosine (Q) precursors, required for Q precursor salvage.</text>
</comment>